<evidence type="ECO:0000313" key="14">
    <source>
        <dbReference type="EMBL" id="SFB71374.1"/>
    </source>
</evidence>
<dbReference type="GO" id="GO:0009244">
    <property type="term" value="P:lipopolysaccharide core region biosynthetic process"/>
    <property type="evidence" value="ECO:0007669"/>
    <property type="project" value="TreeGrafter"/>
</dbReference>
<dbReference type="Pfam" id="PF02606">
    <property type="entry name" value="LpxK"/>
    <property type="match status" value="1"/>
</dbReference>
<dbReference type="GO" id="GO:0005524">
    <property type="term" value="F:ATP binding"/>
    <property type="evidence" value="ECO:0007669"/>
    <property type="project" value="UniProtKB-UniRule"/>
</dbReference>
<organism evidence="14 15">
    <name type="scientific">Flexibacter flexilis DSM 6793</name>
    <dbReference type="NCBI Taxonomy" id="927664"/>
    <lineage>
        <taxon>Bacteria</taxon>
        <taxon>Pseudomonadati</taxon>
        <taxon>Bacteroidota</taxon>
        <taxon>Cytophagia</taxon>
        <taxon>Cytophagales</taxon>
        <taxon>Flexibacteraceae</taxon>
        <taxon>Flexibacter</taxon>
    </lineage>
</organism>
<keyword evidence="10 13" id="KW-0067">ATP-binding</keyword>
<dbReference type="PANTHER" id="PTHR42724">
    <property type="entry name" value="TETRAACYLDISACCHARIDE 4'-KINASE"/>
    <property type="match status" value="1"/>
</dbReference>
<dbReference type="STRING" id="927664.SAMN05421780_10154"/>
<dbReference type="GO" id="GO:0005886">
    <property type="term" value="C:plasma membrane"/>
    <property type="evidence" value="ECO:0007669"/>
    <property type="project" value="TreeGrafter"/>
</dbReference>
<dbReference type="OrthoDB" id="9766423at2"/>
<gene>
    <name evidence="13" type="primary">lpxK</name>
    <name evidence="14" type="ORF">SAMN05421780_10154</name>
</gene>
<keyword evidence="6 13" id="KW-0441">Lipid A biosynthesis</keyword>
<dbReference type="PANTHER" id="PTHR42724:SF1">
    <property type="entry name" value="TETRAACYLDISACCHARIDE 4'-KINASE, MITOCHONDRIAL-RELATED"/>
    <property type="match status" value="1"/>
</dbReference>
<comment type="similarity">
    <text evidence="13">Belongs to the LpxK family.</text>
</comment>
<dbReference type="SUPFAM" id="SSF52540">
    <property type="entry name" value="P-loop containing nucleoside triphosphate hydrolases"/>
    <property type="match status" value="1"/>
</dbReference>
<comment type="pathway">
    <text evidence="2 13">Glycolipid biosynthesis; lipid IV(A) biosynthesis; lipid IV(A) from (3R)-3-hydroxytetradecanoyl-[acyl-carrier-protein] and UDP-N-acetyl-alpha-D-glucosamine: step 6/6.</text>
</comment>
<evidence type="ECO:0000256" key="1">
    <source>
        <dbReference type="ARBA" id="ARBA00002274"/>
    </source>
</evidence>
<dbReference type="InterPro" id="IPR027417">
    <property type="entry name" value="P-loop_NTPase"/>
</dbReference>
<dbReference type="EC" id="2.7.1.130" evidence="3 13"/>
<evidence type="ECO:0000256" key="11">
    <source>
        <dbReference type="ARBA" id="ARBA00023098"/>
    </source>
</evidence>
<dbReference type="Proteomes" id="UP000199514">
    <property type="component" value="Unassembled WGS sequence"/>
</dbReference>
<evidence type="ECO:0000256" key="13">
    <source>
        <dbReference type="HAMAP-Rule" id="MF_00409"/>
    </source>
</evidence>
<evidence type="ECO:0000256" key="12">
    <source>
        <dbReference type="ARBA" id="ARBA00029757"/>
    </source>
</evidence>
<dbReference type="AlphaFoldDB" id="A0A1I1D991"/>
<keyword evidence="7 13" id="KW-0808">Transferase</keyword>
<evidence type="ECO:0000256" key="10">
    <source>
        <dbReference type="ARBA" id="ARBA00022840"/>
    </source>
</evidence>
<dbReference type="GO" id="GO:0009029">
    <property type="term" value="F:lipid-A 4'-kinase activity"/>
    <property type="evidence" value="ECO:0007669"/>
    <property type="project" value="UniProtKB-UniRule"/>
</dbReference>
<dbReference type="HAMAP" id="MF_00409">
    <property type="entry name" value="LpxK"/>
    <property type="match status" value="1"/>
</dbReference>
<evidence type="ECO:0000256" key="7">
    <source>
        <dbReference type="ARBA" id="ARBA00022679"/>
    </source>
</evidence>
<accession>A0A1I1D991</accession>
<keyword evidence="15" id="KW-1185">Reference proteome</keyword>
<sequence>MSVFQYLLFPFAVLYDAVTRFRNHLFDIGTKKSVTFDLPVINVGNLAVGGTGKTPHAAYLAQWLLSKNCQPALLSRGYGRKTKGYRLATSADTAETLGDEPMQFYRAFGAQMPVAVGEDRVLAIPSILLENPEVQAIVLDDAFQHRYVSPSVNLLLTDFARPFYDDFLLPMGRLREARKGARRAHAVIVTKCPPSLSVAAQQQIAARVRAYTASPDTPVFFSYITYAAPTPVFDVLFPADFQKVVLFSGLANAAPLAKAVSEKYELLHHFDFADHHRYSPADLQNILEKYRQVADAQTVILCTEKDMVKLLSAETQQLFAGVPLAYWPIRTAFFDKEGFELFLEKSIFNKN</sequence>
<keyword evidence="8 13" id="KW-0547">Nucleotide-binding</keyword>
<dbReference type="NCBIfam" id="TIGR00682">
    <property type="entry name" value="lpxK"/>
    <property type="match status" value="1"/>
</dbReference>
<evidence type="ECO:0000256" key="6">
    <source>
        <dbReference type="ARBA" id="ARBA00022556"/>
    </source>
</evidence>
<keyword evidence="5 13" id="KW-0444">Lipid biosynthesis</keyword>
<reference evidence="14 15" key="1">
    <citation type="submission" date="2016-10" db="EMBL/GenBank/DDBJ databases">
        <authorList>
            <person name="de Groot N.N."/>
        </authorList>
    </citation>
    <scope>NUCLEOTIDE SEQUENCE [LARGE SCALE GENOMIC DNA]</scope>
    <source>
        <strain evidence="14 15">DSM 6793</strain>
    </source>
</reference>
<dbReference type="RefSeq" id="WP_091505572.1">
    <property type="nucleotide sequence ID" value="NZ_FOLE01000001.1"/>
</dbReference>
<keyword evidence="9 13" id="KW-0418">Kinase</keyword>
<protein>
    <recommendedName>
        <fullName evidence="4 13">Tetraacyldisaccharide 4'-kinase</fullName>
        <ecNumber evidence="3 13">2.7.1.130</ecNumber>
    </recommendedName>
    <alternativeName>
        <fullName evidence="12 13">Lipid A 4'-kinase</fullName>
    </alternativeName>
</protein>
<comment type="function">
    <text evidence="1 13">Transfers the gamma-phosphate of ATP to the 4'-position of a tetraacyldisaccharide 1-phosphate intermediate (termed DS-1-P) to form tetraacyldisaccharide 1,4'-bis-phosphate (lipid IVA).</text>
</comment>
<evidence type="ECO:0000256" key="4">
    <source>
        <dbReference type="ARBA" id="ARBA00016436"/>
    </source>
</evidence>
<dbReference type="EMBL" id="FOLE01000001">
    <property type="protein sequence ID" value="SFB71374.1"/>
    <property type="molecule type" value="Genomic_DNA"/>
</dbReference>
<dbReference type="UniPathway" id="UPA00359">
    <property type="reaction ID" value="UER00482"/>
</dbReference>
<proteinExistence type="inferred from homology"/>
<dbReference type="GO" id="GO:0009245">
    <property type="term" value="P:lipid A biosynthetic process"/>
    <property type="evidence" value="ECO:0007669"/>
    <property type="project" value="UniProtKB-UniRule"/>
</dbReference>
<name>A0A1I1D991_9BACT</name>
<feature type="binding site" evidence="13">
    <location>
        <begin position="47"/>
        <end position="54"/>
    </location>
    <ligand>
        <name>ATP</name>
        <dbReference type="ChEBI" id="CHEBI:30616"/>
    </ligand>
</feature>
<evidence type="ECO:0000256" key="8">
    <source>
        <dbReference type="ARBA" id="ARBA00022741"/>
    </source>
</evidence>
<evidence type="ECO:0000256" key="3">
    <source>
        <dbReference type="ARBA" id="ARBA00012071"/>
    </source>
</evidence>
<evidence type="ECO:0000313" key="15">
    <source>
        <dbReference type="Proteomes" id="UP000199514"/>
    </source>
</evidence>
<keyword evidence="11 13" id="KW-0443">Lipid metabolism</keyword>
<evidence type="ECO:0000256" key="9">
    <source>
        <dbReference type="ARBA" id="ARBA00022777"/>
    </source>
</evidence>
<dbReference type="InterPro" id="IPR003758">
    <property type="entry name" value="LpxK"/>
</dbReference>
<evidence type="ECO:0000256" key="5">
    <source>
        <dbReference type="ARBA" id="ARBA00022516"/>
    </source>
</evidence>
<comment type="catalytic activity">
    <reaction evidence="13">
        <text>a lipid A disaccharide + ATP = a lipid IVA + ADP + H(+)</text>
        <dbReference type="Rhea" id="RHEA:67840"/>
        <dbReference type="ChEBI" id="CHEBI:15378"/>
        <dbReference type="ChEBI" id="CHEBI:30616"/>
        <dbReference type="ChEBI" id="CHEBI:176343"/>
        <dbReference type="ChEBI" id="CHEBI:176425"/>
        <dbReference type="ChEBI" id="CHEBI:456216"/>
        <dbReference type="EC" id="2.7.1.130"/>
    </reaction>
</comment>
<evidence type="ECO:0000256" key="2">
    <source>
        <dbReference type="ARBA" id="ARBA00004870"/>
    </source>
</evidence>